<protein>
    <submittedName>
        <fullName evidence="3">Uncharacterized protein</fullName>
    </submittedName>
</protein>
<accession>A0AA88KGM3</accession>
<dbReference type="RefSeq" id="XP_044544583.1">
    <property type="nucleotide sequence ID" value="XM_044699397.1"/>
</dbReference>
<dbReference type="Gene3D" id="2.120.10.30">
    <property type="entry name" value="TolB, C-terminal domain"/>
    <property type="match status" value="3"/>
</dbReference>
<dbReference type="GeneID" id="68101686"/>
<dbReference type="AlphaFoldDB" id="A0AA88KGM3"/>
<dbReference type="GO" id="GO:0043161">
    <property type="term" value="P:proteasome-mediated ubiquitin-dependent protein catabolic process"/>
    <property type="evidence" value="ECO:0007669"/>
    <property type="project" value="TreeGrafter"/>
</dbReference>
<dbReference type="InterPro" id="IPR011042">
    <property type="entry name" value="6-blade_b-propeller_TolB-like"/>
</dbReference>
<dbReference type="GO" id="GO:0000209">
    <property type="term" value="P:protein polyubiquitination"/>
    <property type="evidence" value="ECO:0007669"/>
    <property type="project" value="TreeGrafter"/>
</dbReference>
<evidence type="ECO:0000313" key="3">
    <source>
        <dbReference type="EMBL" id="KAG2377321.1"/>
    </source>
</evidence>
<reference evidence="3 4" key="1">
    <citation type="journal article" date="2018" name="BMC Genomics">
        <title>The genome of Naegleria lovaniensis, the basis for a comparative approach to unravel pathogenicity factors of the human pathogenic amoeba N. fowleri.</title>
        <authorList>
            <person name="Liechti N."/>
            <person name="Schurch N."/>
            <person name="Bruggmann R."/>
            <person name="Wittwer M."/>
        </authorList>
    </citation>
    <scope>NUCLEOTIDE SEQUENCE [LARGE SCALE GENOMIC DNA]</scope>
    <source>
        <strain evidence="3 4">ATCC 30569</strain>
    </source>
</reference>
<dbReference type="CDD" id="cd05819">
    <property type="entry name" value="NHL"/>
    <property type="match status" value="1"/>
</dbReference>
<dbReference type="PANTHER" id="PTHR24104">
    <property type="entry name" value="E3 UBIQUITIN-PROTEIN LIGASE NHLRC1-RELATED"/>
    <property type="match status" value="1"/>
</dbReference>
<dbReference type="Pfam" id="PF01436">
    <property type="entry name" value="NHL"/>
    <property type="match status" value="2"/>
</dbReference>
<dbReference type="InterPro" id="IPR050952">
    <property type="entry name" value="TRIM-NHL_E3_ligases"/>
</dbReference>
<evidence type="ECO:0000313" key="4">
    <source>
        <dbReference type="Proteomes" id="UP000816034"/>
    </source>
</evidence>
<evidence type="ECO:0000256" key="2">
    <source>
        <dbReference type="PROSITE-ProRule" id="PRU00504"/>
    </source>
</evidence>
<organism evidence="3 4">
    <name type="scientific">Naegleria lovaniensis</name>
    <name type="common">Amoeba</name>
    <dbReference type="NCBI Taxonomy" id="51637"/>
    <lineage>
        <taxon>Eukaryota</taxon>
        <taxon>Discoba</taxon>
        <taxon>Heterolobosea</taxon>
        <taxon>Tetramitia</taxon>
        <taxon>Eutetramitia</taxon>
        <taxon>Vahlkampfiidae</taxon>
        <taxon>Naegleria</taxon>
    </lineage>
</organism>
<evidence type="ECO:0000256" key="1">
    <source>
        <dbReference type="ARBA" id="ARBA00022737"/>
    </source>
</evidence>
<sequence length="421" mass="46960">MPSTSAIVLRHAFQNKHKHIASYLTKGTNALQNQVMNPFDCALCISENEKLLLVADYSNHRVLILKLPSGELVNHIDNVMYPHGLCVDRETFHQSEGSEILEFKKTFLVSDCLEHVVKRFDIDSGKLLQKIGKGFGTENGYFDRPTGMCIDKSTGRLYVTDYGNNRIQIFHLHNGEFISSFGQHLRVMDVISSTSSETTTQLNGPFGIAIDYVYHHSSNVHIDEISTNPSHTTVETPNMLSESPSQLYTFIYVSDSKSHTVKLFDNEGNYIGDAISNVKTLSSSQLSLTQSFLKNPYHVLIDGNHLIVSDSGNHAVKIFSKPKLSFSHSTSTTTTSHPNYSIAKHSTFKDVIGTNRYIYEEIPSRRILASACTINNEGHELDVSSSSSTIEFNYPVGLALDFSTGDLFVVDCGNHRIQVIR</sequence>
<dbReference type="EMBL" id="PYSW02000038">
    <property type="protein sequence ID" value="KAG2377321.1"/>
    <property type="molecule type" value="Genomic_DNA"/>
</dbReference>
<dbReference type="Proteomes" id="UP000816034">
    <property type="component" value="Unassembled WGS sequence"/>
</dbReference>
<feature type="repeat" description="NHL" evidence="2">
    <location>
        <begin position="135"/>
        <end position="173"/>
    </location>
</feature>
<feature type="repeat" description="NHL" evidence="2">
    <location>
        <begin position="391"/>
        <end position="421"/>
    </location>
</feature>
<keyword evidence="4" id="KW-1185">Reference proteome</keyword>
<dbReference type="InterPro" id="IPR001258">
    <property type="entry name" value="NHL_repeat"/>
</dbReference>
<name>A0AA88KGM3_NAELO</name>
<proteinExistence type="predicted"/>
<dbReference type="GO" id="GO:0061630">
    <property type="term" value="F:ubiquitin protein ligase activity"/>
    <property type="evidence" value="ECO:0007669"/>
    <property type="project" value="TreeGrafter"/>
</dbReference>
<gene>
    <name evidence="3" type="ORF">C9374_009232</name>
</gene>
<dbReference type="PROSITE" id="PS51125">
    <property type="entry name" value="NHL"/>
    <property type="match status" value="2"/>
</dbReference>
<keyword evidence="1" id="KW-0677">Repeat</keyword>
<dbReference type="PANTHER" id="PTHR24104:SF25">
    <property type="entry name" value="PROTEIN LIN-41"/>
    <property type="match status" value="1"/>
</dbReference>
<dbReference type="SUPFAM" id="SSF101898">
    <property type="entry name" value="NHL repeat"/>
    <property type="match status" value="1"/>
</dbReference>
<comment type="caution">
    <text evidence="3">The sequence shown here is derived from an EMBL/GenBank/DDBJ whole genome shotgun (WGS) entry which is preliminary data.</text>
</comment>